<evidence type="ECO:0000256" key="1">
    <source>
        <dbReference type="SAM" id="MobiDB-lite"/>
    </source>
</evidence>
<evidence type="ECO:0000256" key="2">
    <source>
        <dbReference type="SAM" id="SignalP"/>
    </source>
</evidence>
<organism evidence="3 4">
    <name type="scientific">Diacronema lutheri</name>
    <name type="common">Unicellular marine alga</name>
    <name type="synonym">Monochrysis lutheri</name>
    <dbReference type="NCBI Taxonomy" id="2081491"/>
    <lineage>
        <taxon>Eukaryota</taxon>
        <taxon>Haptista</taxon>
        <taxon>Haptophyta</taxon>
        <taxon>Pavlovophyceae</taxon>
        <taxon>Pavlovales</taxon>
        <taxon>Pavlovaceae</taxon>
        <taxon>Diacronema</taxon>
    </lineage>
</organism>
<feature type="region of interest" description="Disordered" evidence="1">
    <location>
        <begin position="41"/>
        <end position="60"/>
    </location>
</feature>
<dbReference type="OMA" id="CATYRIE"/>
<dbReference type="OrthoDB" id="10594588at2759"/>
<feature type="chain" id="PRO_5035203577" evidence="2">
    <location>
        <begin position="19"/>
        <end position="513"/>
    </location>
</feature>
<keyword evidence="2" id="KW-0732">Signal</keyword>
<name>A0A8J5XNI5_DIALT</name>
<protein>
    <submittedName>
        <fullName evidence="3">Uncharacterized protein</fullName>
    </submittedName>
</protein>
<proteinExistence type="predicted"/>
<feature type="compositionally biased region" description="Low complexity" evidence="1">
    <location>
        <begin position="41"/>
        <end position="57"/>
    </location>
</feature>
<dbReference type="EMBL" id="JAGTXO010000015">
    <property type="protein sequence ID" value="KAG8463774.1"/>
    <property type="molecule type" value="Genomic_DNA"/>
</dbReference>
<dbReference type="AlphaFoldDB" id="A0A8J5XNI5"/>
<feature type="region of interest" description="Disordered" evidence="1">
    <location>
        <begin position="492"/>
        <end position="513"/>
    </location>
</feature>
<comment type="caution">
    <text evidence="3">The sequence shown here is derived from an EMBL/GenBank/DDBJ whole genome shotgun (WGS) entry which is preliminary data.</text>
</comment>
<dbReference type="Proteomes" id="UP000751190">
    <property type="component" value="Unassembled WGS sequence"/>
</dbReference>
<dbReference type="Gene3D" id="3.40.50.11350">
    <property type="match status" value="1"/>
</dbReference>
<evidence type="ECO:0000313" key="3">
    <source>
        <dbReference type="EMBL" id="KAG8463774.1"/>
    </source>
</evidence>
<reference evidence="3" key="1">
    <citation type="submission" date="2021-05" db="EMBL/GenBank/DDBJ databases">
        <title>The genome of the haptophyte Pavlova lutheri (Diacronema luteri, Pavlovales) - a model for lipid biosynthesis in eukaryotic algae.</title>
        <authorList>
            <person name="Hulatt C.J."/>
            <person name="Posewitz M.C."/>
        </authorList>
    </citation>
    <scope>NUCLEOTIDE SEQUENCE</scope>
    <source>
        <strain evidence="3">NIVA-4/92</strain>
    </source>
</reference>
<sequence>MPRVLLAVGGVTALLCLAHLFRAPSAPYVVVNVSARARAPRSADPAARAPAAPPSRDLGSASRLVERTCATYRIECVPGSMPAAGRITGVVPTPPARAFCKGHGDVPPRERALCACPAEPLRSVARPGSTVCDAGAHYLAYQCSSVPLLTPTPATAAAAARGDSGVGRAVDVLLVVSECLGHGLFAQVERVINQLRYAARHNLVPVVYLGEHVLTSPDDCLAGRNGYWEARALTEGGLDSVWDYYFEPVSAYRLGSPTLPNGSRVRSVRVASLPLLYKDQLLGGFDGGRLVSAYGRTDVYEPSWWLDRRRTAHAYLRRHVRVRAPLLARAADARARWLRGRAGAPMLGVHLRGTDKVVRRKVAPARYYAFVDAFLAAHPRALVFVATDDATYLSEMVRRYGDAVVFRQPGYRSANVIRDAALGARDKGADALLDALLLSRCDFLLKTTSALSEFAIWLNLTLHERHIDLQFEDGGASQRFPAWAAHLAPAGAGRTRALGRRSDSESRTAPAKG</sequence>
<gene>
    <name evidence="3" type="ORF">KFE25_004047</name>
</gene>
<feature type="signal peptide" evidence="2">
    <location>
        <begin position="1"/>
        <end position="18"/>
    </location>
</feature>
<keyword evidence="4" id="KW-1185">Reference proteome</keyword>
<accession>A0A8J5XNI5</accession>
<evidence type="ECO:0000313" key="4">
    <source>
        <dbReference type="Proteomes" id="UP000751190"/>
    </source>
</evidence>